<reference evidence="4" key="1">
    <citation type="submission" date="2016-08" db="EMBL/GenBank/DDBJ databases">
        <authorList>
            <person name="Varghese N."/>
            <person name="Submissions Spin"/>
        </authorList>
    </citation>
    <scope>NUCLEOTIDE SEQUENCE [LARGE SCALE GENOMIC DNA]</scope>
    <source>
        <strain evidence="4">R-53144</strain>
    </source>
</reference>
<accession>A0A1C3Z903</accession>
<evidence type="ECO:0000313" key="3">
    <source>
        <dbReference type="EMBL" id="SCB78742.1"/>
    </source>
</evidence>
<keyword evidence="1" id="KW-0472">Membrane</keyword>
<evidence type="ECO:0000256" key="2">
    <source>
        <dbReference type="SAM" id="SignalP"/>
    </source>
</evidence>
<dbReference type="Proteomes" id="UP000199698">
    <property type="component" value="Unassembled WGS sequence"/>
</dbReference>
<dbReference type="AlphaFoldDB" id="A0A1C3Z903"/>
<keyword evidence="1" id="KW-1133">Transmembrane helix</keyword>
<dbReference type="STRING" id="1798183.GA0061080_100373"/>
<dbReference type="InterPro" id="IPR025060">
    <property type="entry name" value="DUF3999"/>
</dbReference>
<proteinExistence type="predicted"/>
<organism evidence="3 4">
    <name type="scientific">Gilliamella intestini</name>
    <dbReference type="NCBI Taxonomy" id="1798183"/>
    <lineage>
        <taxon>Bacteria</taxon>
        <taxon>Pseudomonadati</taxon>
        <taxon>Pseudomonadota</taxon>
        <taxon>Gammaproteobacteria</taxon>
        <taxon>Orbales</taxon>
        <taxon>Orbaceae</taxon>
        <taxon>Gilliamella</taxon>
    </lineage>
</organism>
<gene>
    <name evidence="3" type="ORF">GA0061080_100373</name>
</gene>
<evidence type="ECO:0000256" key="1">
    <source>
        <dbReference type="SAM" id="Phobius"/>
    </source>
</evidence>
<dbReference type="OrthoDB" id="5405606at2"/>
<evidence type="ECO:0000313" key="4">
    <source>
        <dbReference type="Proteomes" id="UP000199698"/>
    </source>
</evidence>
<keyword evidence="1" id="KW-0812">Transmembrane</keyword>
<dbReference type="EMBL" id="FMBA01000003">
    <property type="protein sequence ID" value="SCB78742.1"/>
    <property type="molecule type" value="Genomic_DNA"/>
</dbReference>
<keyword evidence="2" id="KW-0732">Signal</keyword>
<evidence type="ECO:0008006" key="5">
    <source>
        <dbReference type="Google" id="ProtNLM"/>
    </source>
</evidence>
<keyword evidence="4" id="KW-1185">Reference proteome</keyword>
<name>A0A1C3Z903_9GAMM</name>
<sequence length="463" mass="52433">MKKLILSALMLISGFCQATDKTNQYAYGAMIETSNDSSMYSRIDLTSDVYTQALSIRLDDIRVFNHKGQPVPYALVNVYQRDDVNQIFQVTIYDLDKNQEHRQEKQSKQGTEQYNININNKDVQISLDNTNSQEQYYATYLLQVPNGIKLEQAISRLSIDFDTAESQNWQATAKLLYSQDLSNWQTALNNVPVMSLVDNNNEQSLKVNVIDIPSNTNYKAKYWILQLKSEQQTIPTIKKVKFISRKAPPKIALYPINFELASSDEQEAFYQLPTPQPVKELSISLQNSRTVLPISVYYKSNDKDQIWHKLDDYIIRRVTNTDQSPNIKINDPDLQIKQLKIKANNASFDQAPQVVAYRSRMSLIFNSGNNGPFILAWGSAKAKSAALSEKVLLSDSLSAQDLPAAYLGENIKLAGKKALAQTIKDSNTTNSYLPKWLIWICLVIGAIVLIIIALKLLNEVKNS</sequence>
<protein>
    <recommendedName>
        <fullName evidence="5">DUF3999 domain-containing protein</fullName>
    </recommendedName>
</protein>
<feature type="transmembrane region" description="Helical" evidence="1">
    <location>
        <begin position="436"/>
        <end position="457"/>
    </location>
</feature>
<feature type="chain" id="PRO_5008687932" description="DUF3999 domain-containing protein" evidence="2">
    <location>
        <begin position="19"/>
        <end position="463"/>
    </location>
</feature>
<feature type="signal peptide" evidence="2">
    <location>
        <begin position="1"/>
        <end position="18"/>
    </location>
</feature>
<dbReference type="RefSeq" id="WP_091119797.1">
    <property type="nucleotide sequence ID" value="NZ_FMBA01000003.1"/>
</dbReference>
<dbReference type="Pfam" id="PF13163">
    <property type="entry name" value="DUF3999"/>
    <property type="match status" value="1"/>
</dbReference>